<reference evidence="2 3" key="1">
    <citation type="submission" date="2023-01" db="EMBL/GenBank/DDBJ databases">
        <title>Psychrosphaera sp. nov., isolated from marine algae.</title>
        <authorList>
            <person name="Bayburt H."/>
            <person name="Choi B.J."/>
            <person name="Kim J.M."/>
            <person name="Choi D.G."/>
            <person name="Jeon C.O."/>
        </authorList>
    </citation>
    <scope>NUCLEOTIDE SEQUENCE [LARGE SCALE GENOMIC DNA]</scope>
    <source>
        <strain evidence="2 3">G1-22</strain>
    </source>
</reference>
<dbReference type="InterPro" id="IPR029058">
    <property type="entry name" value="AB_hydrolase_fold"/>
</dbReference>
<comment type="caution">
    <text evidence="2">The sequence shown here is derived from an EMBL/GenBank/DDBJ whole genome shotgun (WGS) entry which is preliminary data.</text>
</comment>
<dbReference type="Pfam" id="PF00561">
    <property type="entry name" value="Abhydrolase_1"/>
    <property type="match status" value="1"/>
</dbReference>
<dbReference type="Gene3D" id="3.40.50.1820">
    <property type="entry name" value="alpha/beta hydrolase"/>
    <property type="match status" value="1"/>
</dbReference>
<protein>
    <submittedName>
        <fullName evidence="2">Alpha/beta hydrolase</fullName>
    </submittedName>
</protein>
<evidence type="ECO:0000313" key="2">
    <source>
        <dbReference type="EMBL" id="MDC2888476.1"/>
    </source>
</evidence>
<dbReference type="GO" id="GO:0016787">
    <property type="term" value="F:hydrolase activity"/>
    <property type="evidence" value="ECO:0007669"/>
    <property type="project" value="UniProtKB-KW"/>
</dbReference>
<accession>A0ABT5FAQ1</accession>
<keyword evidence="2" id="KW-0378">Hydrolase</keyword>
<keyword evidence="3" id="KW-1185">Reference proteome</keyword>
<organism evidence="2 3">
    <name type="scientific">Psychrosphaera algicola</name>
    <dbReference type="NCBI Taxonomy" id="3023714"/>
    <lineage>
        <taxon>Bacteria</taxon>
        <taxon>Pseudomonadati</taxon>
        <taxon>Pseudomonadota</taxon>
        <taxon>Gammaproteobacteria</taxon>
        <taxon>Alteromonadales</taxon>
        <taxon>Pseudoalteromonadaceae</taxon>
        <taxon>Psychrosphaera</taxon>
    </lineage>
</organism>
<evidence type="ECO:0000313" key="3">
    <source>
        <dbReference type="Proteomes" id="UP001528411"/>
    </source>
</evidence>
<dbReference type="InterPro" id="IPR000073">
    <property type="entry name" value="AB_hydrolase_1"/>
</dbReference>
<dbReference type="InterPro" id="IPR050266">
    <property type="entry name" value="AB_hydrolase_sf"/>
</dbReference>
<evidence type="ECO:0000259" key="1">
    <source>
        <dbReference type="Pfam" id="PF00561"/>
    </source>
</evidence>
<dbReference type="PANTHER" id="PTHR43798:SF33">
    <property type="entry name" value="HYDROLASE, PUTATIVE (AFU_ORTHOLOGUE AFUA_2G14860)-RELATED"/>
    <property type="match status" value="1"/>
</dbReference>
<dbReference type="EMBL" id="JAQOMS010000002">
    <property type="protein sequence ID" value="MDC2888476.1"/>
    <property type="molecule type" value="Genomic_DNA"/>
</dbReference>
<name>A0ABT5FAQ1_9GAMM</name>
<dbReference type="SUPFAM" id="SSF53474">
    <property type="entry name" value="alpha/beta-Hydrolases"/>
    <property type="match status" value="1"/>
</dbReference>
<proteinExistence type="predicted"/>
<dbReference type="Proteomes" id="UP001528411">
    <property type="component" value="Unassembled WGS sequence"/>
</dbReference>
<gene>
    <name evidence="2" type="ORF">PN838_06585</name>
</gene>
<dbReference type="PANTHER" id="PTHR43798">
    <property type="entry name" value="MONOACYLGLYCEROL LIPASE"/>
    <property type="match status" value="1"/>
</dbReference>
<dbReference type="RefSeq" id="WP_272180088.1">
    <property type="nucleotide sequence ID" value="NZ_JAQOMS010000002.1"/>
</dbReference>
<feature type="domain" description="AB hydrolase-1" evidence="1">
    <location>
        <begin position="28"/>
        <end position="150"/>
    </location>
</feature>
<sequence length="318" mass="35412">MLKTEEFALQTSSGRITGLTNTHLNNRPTVLALHGWLDNAASFLPLISHTQEYNWIAIDLPGHGHSEHRAARSYYHFIDWISDLTAIVDAILASDVFSHVQNSDFILVGHSMGGMISSVFAGLYPNVFSKLVLIDAAGPITEPEDYSVEDIRNALDSRQKLSKKAIYIDKKLDDSNSNNASTTSVQLGYKSRIHKSLESAIKARKNSGDISYESAAMLVERNIKETENGFEWRIDQRLKTFSPIRLSEPLAHKIISAISVPTLICLAENGLEQVKQNLARFKADYQDASHIEVIGSHHCHMDEVTSVSRAIHAFIESK</sequence>